<sequence length="97" mass="10501">MKIIIKTEDLTVATALLEVLKDSTTNSVALLSRITRYVLDRFDCGGDKGLKDERIPNGAYDPLLHDNSGTSDVIVTDITGTPVVLLLVIVLMVDSLT</sequence>
<dbReference type="Proteomes" id="UP001607302">
    <property type="component" value="Unassembled WGS sequence"/>
</dbReference>
<evidence type="ECO:0000313" key="1">
    <source>
        <dbReference type="EMBL" id="KAL2724076.1"/>
    </source>
</evidence>
<accession>A0ABD2AU02</accession>
<organism evidence="1 2">
    <name type="scientific">Vespula squamosa</name>
    <name type="common">Southern yellow jacket</name>
    <name type="synonym">Wasp</name>
    <dbReference type="NCBI Taxonomy" id="30214"/>
    <lineage>
        <taxon>Eukaryota</taxon>
        <taxon>Metazoa</taxon>
        <taxon>Ecdysozoa</taxon>
        <taxon>Arthropoda</taxon>
        <taxon>Hexapoda</taxon>
        <taxon>Insecta</taxon>
        <taxon>Pterygota</taxon>
        <taxon>Neoptera</taxon>
        <taxon>Endopterygota</taxon>
        <taxon>Hymenoptera</taxon>
        <taxon>Apocrita</taxon>
        <taxon>Aculeata</taxon>
        <taxon>Vespoidea</taxon>
        <taxon>Vespidae</taxon>
        <taxon>Vespinae</taxon>
        <taxon>Vespula</taxon>
    </lineage>
</organism>
<protein>
    <submittedName>
        <fullName evidence="1">Uncharacterized protein</fullName>
    </submittedName>
</protein>
<keyword evidence="2" id="KW-1185">Reference proteome</keyword>
<comment type="caution">
    <text evidence="1">The sequence shown here is derived from an EMBL/GenBank/DDBJ whole genome shotgun (WGS) entry which is preliminary data.</text>
</comment>
<proteinExistence type="predicted"/>
<name>A0ABD2AU02_VESSQ</name>
<gene>
    <name evidence="1" type="ORF">V1478_008589</name>
</gene>
<evidence type="ECO:0000313" key="2">
    <source>
        <dbReference type="Proteomes" id="UP001607302"/>
    </source>
</evidence>
<dbReference type="AlphaFoldDB" id="A0ABD2AU02"/>
<dbReference type="EMBL" id="JAUDFV010000139">
    <property type="protein sequence ID" value="KAL2724076.1"/>
    <property type="molecule type" value="Genomic_DNA"/>
</dbReference>
<reference evidence="1 2" key="1">
    <citation type="journal article" date="2024" name="Ann. Entomol. Soc. Am.">
        <title>Genomic analyses of the southern and eastern yellowjacket wasps (Hymenoptera: Vespidae) reveal evolutionary signatures of social life.</title>
        <authorList>
            <person name="Catto M.A."/>
            <person name="Caine P.B."/>
            <person name="Orr S.E."/>
            <person name="Hunt B.G."/>
            <person name="Goodisman M.A.D."/>
        </authorList>
    </citation>
    <scope>NUCLEOTIDE SEQUENCE [LARGE SCALE GENOMIC DNA]</scope>
    <source>
        <strain evidence="1">233</strain>
        <tissue evidence="1">Head and thorax</tissue>
    </source>
</reference>